<geneLocation type="plasmid" evidence="2 3">
    <name>pMSPYR101</name>
</geneLocation>
<reference evidence="2 3" key="1">
    <citation type="journal article" date="2011" name="Stand. Genomic Sci.">
        <title>Complete genome sequence of Mycobacterium sp. strain (Spyr1) and reclassification to Mycobacterium gilvum Spyr1.</title>
        <authorList>
            <person name="Kallimanis A."/>
            <person name="Karabika E."/>
            <person name="Mavromatis K."/>
            <person name="Lapidus A."/>
            <person name="Labutti K.M."/>
            <person name="Liolios K."/>
            <person name="Ivanova N."/>
            <person name="Goodwin L."/>
            <person name="Woyke T."/>
            <person name="Velentzas A.D."/>
            <person name="Perisynakis A."/>
            <person name="Ouzounis C.C."/>
            <person name="Kyrpides N.C."/>
            <person name="Koukkou A.I."/>
            <person name="Drainas C."/>
        </authorList>
    </citation>
    <scope>NUCLEOTIDE SEQUENCE [LARGE SCALE GENOMIC DNA]</scope>
    <source>
        <strain evidence="3">DSM 45189 / LMG 24558 / Spyr1</strain>
    </source>
</reference>
<keyword evidence="2" id="KW-0614">Plasmid</keyword>
<dbReference type="EMBL" id="CP002386">
    <property type="protein sequence ID" value="ADU01872.1"/>
    <property type="molecule type" value="Genomic_DNA"/>
</dbReference>
<gene>
    <name evidence="2" type="ordered locus">Mspyr1_53470</name>
</gene>
<sequence>MKGSADFRPDAWARVTARLVADIDGLSVEAAERLLTDARVNRPKTLNAVDCYLAITPGGVCDPDSACPRGMMRLSHILLAAGYTTVHPPQCTQCGQRSALTNVGPSGRICEHCLRANRPTVLCARCGKPALHRRNSADGVVCSNCYSRDPSSKAPCHRCGRVGHRRRRLPCGGVLCPACAPRPQHTCVECGKDRPAQSITENGPICSTCYSRINMSWSCAACGALRRRKSGGNVGPHICGICRRALRNDVQKASTRTALPASRPPRVAPICVFCRRQRPIMNRWPAGPVCKVCAKRARSYPGICGTCQQSAVLIGLNDHGGRICGPCAGASLDYRCRNCGQAGMHANGRCSRCVTAQLLDAALGGHDGQIPDQLRPLADALAAAPDPRSVAVWLARSDAARLLRTLAECGETVTHDLLDALPPGRQVNYIREILVRTSVLPMRNERLERLEPWLDRYLADQPADHTLMVRNYAVWYLLHRARRSPRPLVTAGAARIRRRVRVALEFLTWCDARGRSLTDIDQGDVDTWLATGDWRRPEVRPFLHWTTQRRITGAVSAPAPKPAPPSVFIDEATHLEQLHRCLHDDGIDVDLRAAGALILLYGIATWRVLNLRRNQVHTRDGETFLVLRDHELLLPPQLADLMAQLPRSTRRSTLPDSDASDRLLFPGRTPDRPVDTGGFGKRLKRSGLTIRAGKNTALLGLAAELPAAVLADLLAIDVGTATRWATYAKTEWNDYIAARTSGDNG</sequence>
<evidence type="ECO:0008006" key="4">
    <source>
        <dbReference type="Google" id="ProtNLM"/>
    </source>
</evidence>
<evidence type="ECO:0000313" key="3">
    <source>
        <dbReference type="Proteomes" id="UP000008916"/>
    </source>
</evidence>
<dbReference type="HOGENOM" id="CLU_018972_0_0_11"/>
<accession>E6TPU9</accession>
<keyword evidence="3" id="KW-1185">Reference proteome</keyword>
<name>E6TPU9_MYCSR</name>
<organism evidence="2 3">
    <name type="scientific">Mycolicibacterium gilvum (strain DSM 45189 / LMG 24558 / Spyr1)</name>
    <name type="common">Mycobacterium gilvum</name>
    <dbReference type="NCBI Taxonomy" id="278137"/>
    <lineage>
        <taxon>Bacteria</taxon>
        <taxon>Bacillati</taxon>
        <taxon>Actinomycetota</taxon>
        <taxon>Actinomycetes</taxon>
        <taxon>Mycobacteriales</taxon>
        <taxon>Mycobacteriaceae</taxon>
        <taxon>Mycolicibacterium</taxon>
    </lineage>
</organism>
<feature type="region of interest" description="Disordered" evidence="1">
    <location>
        <begin position="646"/>
        <end position="678"/>
    </location>
</feature>
<evidence type="ECO:0000313" key="2">
    <source>
        <dbReference type="EMBL" id="ADU01872.1"/>
    </source>
</evidence>
<dbReference type="Proteomes" id="UP000008916">
    <property type="component" value="Plasmid pMSPYR101"/>
</dbReference>
<proteinExistence type="predicted"/>
<dbReference type="KEGG" id="msp:Mspyr1_53470"/>
<dbReference type="AlphaFoldDB" id="E6TPU9"/>
<evidence type="ECO:0000256" key="1">
    <source>
        <dbReference type="SAM" id="MobiDB-lite"/>
    </source>
</evidence>
<protein>
    <recommendedName>
        <fullName evidence="4">Site-specific recombinase XerD</fullName>
    </recommendedName>
</protein>